<dbReference type="InterPro" id="IPR011989">
    <property type="entry name" value="ARM-like"/>
</dbReference>
<dbReference type="GO" id="GO:0005737">
    <property type="term" value="C:cytoplasm"/>
    <property type="evidence" value="ECO:0007669"/>
    <property type="project" value="UniProtKB-SubCell"/>
</dbReference>
<sequence>MDALEQLLAEFFGPGTSTERKRSIEAQLEGQQPTLDDCRYMLTNAQSDYLAWFATSQYQKRIQAEWSNLDPELQHINRSFLIHFLQQHFGTGTSSGSGSALGTDISAELRMESTSGDASTSGSNVHFSPFVLNKVVQLVTDIALLDWPARFQDLFPEIHKMIQSKNKNHALLGWTLLEAIVQEFVGTYPAPGSGKSNRVHLTLSQQKRFLWEHFKAETQELLTLIVQHLDLCYNKMLVTPLSTEAPAPSPVEHSIWGTSNFGRRPSMAAPHINIQMNNSFQNSFSASKAVPGSMSGSGMNLQGDHSPVQSYGKSPTTMLRKSLGQFLGGPNSSSTLSNDSGIHMNPTHSPAGPGFSLLHARQRIGSISDLGQMAMRRNSINAAVMMDSRRNSIDNTFISGSRMDSHSRKTCMLALQVLTALLACPGLDPRQISFTPSITVVLKFTTLHQNKTVDLGILALSCLNSLVARPGFLATNQDAMTGAVRIMADLIRYFNEVKDGIDDIDESYLQMFMHFVSLFCTLVNLERAEKTLGLSKPDFLTSFARFTLEKVTVDYLKVCMDVWKSLLEAIIHAASDIPRPIPPQHALRRIQGPLLYFMSALVEKFYKMKGATRSEDAFSTFEVEDEEDLEDLTDLVESFVGLVAEVFTEEVIEMLNPLLSQQLELYSRREIDDCKTLPATLGILSRVAYNFDQNFEDRREYTSNLIIHLVRMTKISIDYYLTTAGDAASSGKDDMDLIGAIPSRPGQPGEEEDEDRIGITPDDELFILAYSALSNGIILDPKANHQLQAAASQFRIHRCLAILRALIDSVNEASVASRAMVHEGLKPALPLVQEYFDVYREDHDISIDILLFFKALVKGLYRQIGTNQCVEIARALMERYTNPSLLEAVLSTQLNGHNGYQYQQQTLHQQSIHLHQRKALQRIHITVSILKTILELPGKEISLSLSDFMQFLFSQLGPRLLGVQNQRTADVVSGGASPLPSQQHQKAQEENGLDNSVYDLMALFFSTIKTILTHHTRFFFTSSVATATNGHGNDDNQRAQMFQSCMESFARGLHRPEPEIVRQSIEILMSLQEHNLCHLFERAEFQTTYRSEFLKIMFRIALTHQQDLLLEEIAGLIHKMVIAKASGSDMTVWDDLKKFVLELEPSQVLVTNASLSSIVANAHSPTGAASPLILSQGPGGSSPHTPILLQQLQQARYPVAAKEALWDDLKNLGDESLYREGLYEFVNDAQVYAQNLLS</sequence>
<evidence type="ECO:0000256" key="1">
    <source>
        <dbReference type="ARBA" id="ARBA00004123"/>
    </source>
</evidence>
<dbReference type="EMBL" id="JAAAID010000830">
    <property type="protein sequence ID" value="KAG0013556.1"/>
    <property type="molecule type" value="Genomic_DNA"/>
</dbReference>
<dbReference type="Gene3D" id="1.25.10.10">
    <property type="entry name" value="Leucine-rich Repeat Variant"/>
    <property type="match status" value="1"/>
</dbReference>
<proteinExistence type="inferred from homology"/>
<evidence type="ECO:0000256" key="5">
    <source>
        <dbReference type="ARBA" id="ARBA00022490"/>
    </source>
</evidence>
<comment type="subcellular location">
    <subcellularLocation>
        <location evidence="2">Cytoplasm</location>
    </subcellularLocation>
    <subcellularLocation>
        <location evidence="1">Nucleus</location>
    </subcellularLocation>
</comment>
<evidence type="ECO:0000256" key="3">
    <source>
        <dbReference type="ARBA" id="ARBA00009466"/>
    </source>
</evidence>
<dbReference type="SUPFAM" id="SSF48371">
    <property type="entry name" value="ARM repeat"/>
    <property type="match status" value="1"/>
</dbReference>
<comment type="caution">
    <text evidence="9">The sequence shown here is derived from an EMBL/GenBank/DDBJ whole genome shotgun (WGS) entry which is preliminary data.</text>
</comment>
<dbReference type="InterPro" id="IPR040016">
    <property type="entry name" value="XPO6"/>
</dbReference>
<keyword evidence="4" id="KW-0813">Transport</keyword>
<dbReference type="AlphaFoldDB" id="A0A9P6MUR4"/>
<dbReference type="GO" id="GO:0005634">
    <property type="term" value="C:nucleus"/>
    <property type="evidence" value="ECO:0007669"/>
    <property type="project" value="UniProtKB-SubCell"/>
</dbReference>
<evidence type="ECO:0000256" key="8">
    <source>
        <dbReference type="SAM" id="MobiDB-lite"/>
    </source>
</evidence>
<reference evidence="9" key="1">
    <citation type="journal article" date="2020" name="Fungal Divers.">
        <title>Resolving the Mortierellaceae phylogeny through synthesis of multi-gene phylogenetics and phylogenomics.</title>
        <authorList>
            <person name="Vandepol N."/>
            <person name="Liber J."/>
            <person name="Desiro A."/>
            <person name="Na H."/>
            <person name="Kennedy M."/>
            <person name="Barry K."/>
            <person name="Grigoriev I.V."/>
            <person name="Miller A.N."/>
            <person name="O'Donnell K."/>
            <person name="Stajich J.E."/>
            <person name="Bonito G."/>
        </authorList>
    </citation>
    <scope>NUCLEOTIDE SEQUENCE</scope>
    <source>
        <strain evidence="9">NRRL 2769</strain>
    </source>
</reference>
<keyword evidence="10" id="KW-1185">Reference proteome</keyword>
<evidence type="ECO:0000313" key="10">
    <source>
        <dbReference type="Proteomes" id="UP000703661"/>
    </source>
</evidence>
<accession>A0A9P6MUR4</accession>
<evidence type="ECO:0000313" key="9">
    <source>
        <dbReference type="EMBL" id="KAG0013556.1"/>
    </source>
</evidence>
<keyword evidence="6" id="KW-0653">Protein transport</keyword>
<dbReference type="PANTHER" id="PTHR21452">
    <property type="entry name" value="EXPORTIN-6"/>
    <property type="match status" value="1"/>
</dbReference>
<feature type="compositionally biased region" description="Polar residues" evidence="8">
    <location>
        <begin position="307"/>
        <end position="319"/>
    </location>
</feature>
<feature type="compositionally biased region" description="Polar residues" evidence="8">
    <location>
        <begin position="330"/>
        <end position="340"/>
    </location>
</feature>
<evidence type="ECO:0000256" key="6">
    <source>
        <dbReference type="ARBA" id="ARBA00022927"/>
    </source>
</evidence>
<dbReference type="Proteomes" id="UP000703661">
    <property type="component" value="Unassembled WGS sequence"/>
</dbReference>
<evidence type="ECO:0000256" key="4">
    <source>
        <dbReference type="ARBA" id="ARBA00022448"/>
    </source>
</evidence>
<gene>
    <name evidence="9" type="primary">XPO6</name>
    <name evidence="9" type="ORF">BGZ80_011006</name>
</gene>
<evidence type="ECO:0000256" key="7">
    <source>
        <dbReference type="ARBA" id="ARBA00023242"/>
    </source>
</evidence>
<keyword evidence="7" id="KW-0539">Nucleus</keyword>
<feature type="region of interest" description="Disordered" evidence="8">
    <location>
        <begin position="287"/>
        <end position="354"/>
    </location>
</feature>
<comment type="similarity">
    <text evidence="3">Belongs to the exportin family.</text>
</comment>
<dbReference type="GO" id="GO:0005049">
    <property type="term" value="F:nuclear export signal receptor activity"/>
    <property type="evidence" value="ECO:0007669"/>
    <property type="project" value="InterPro"/>
</dbReference>
<dbReference type="InterPro" id="IPR016024">
    <property type="entry name" value="ARM-type_fold"/>
</dbReference>
<evidence type="ECO:0000256" key="2">
    <source>
        <dbReference type="ARBA" id="ARBA00004496"/>
    </source>
</evidence>
<protein>
    <submittedName>
        <fullName evidence="9">Exportin-6</fullName>
    </submittedName>
</protein>
<name>A0A9P6MUR4_9FUNG</name>
<organism evidence="9 10">
    <name type="scientific">Entomortierella chlamydospora</name>
    <dbReference type="NCBI Taxonomy" id="101097"/>
    <lineage>
        <taxon>Eukaryota</taxon>
        <taxon>Fungi</taxon>
        <taxon>Fungi incertae sedis</taxon>
        <taxon>Mucoromycota</taxon>
        <taxon>Mortierellomycotina</taxon>
        <taxon>Mortierellomycetes</taxon>
        <taxon>Mortierellales</taxon>
        <taxon>Mortierellaceae</taxon>
        <taxon>Entomortierella</taxon>
    </lineage>
</organism>
<keyword evidence="5" id="KW-0963">Cytoplasm</keyword>
<dbReference type="PANTHER" id="PTHR21452:SF4">
    <property type="entry name" value="EXPORTIN-6"/>
    <property type="match status" value="1"/>
</dbReference>
<dbReference type="GO" id="GO:0006611">
    <property type="term" value="P:protein export from nucleus"/>
    <property type="evidence" value="ECO:0007669"/>
    <property type="project" value="InterPro"/>
</dbReference>